<evidence type="ECO:0000313" key="3">
    <source>
        <dbReference type="Proteomes" id="UP000006514"/>
    </source>
</evidence>
<dbReference type="EMBL" id="JH689259">
    <property type="protein sequence ID" value="EJD32166.1"/>
    <property type="molecule type" value="Genomic_DNA"/>
</dbReference>
<evidence type="ECO:0000313" key="2">
    <source>
        <dbReference type="EMBL" id="EJD32166.1"/>
    </source>
</evidence>
<evidence type="ECO:0000256" key="1">
    <source>
        <dbReference type="SAM" id="MobiDB-lite"/>
    </source>
</evidence>
<feature type="region of interest" description="Disordered" evidence="1">
    <location>
        <begin position="1"/>
        <end position="68"/>
    </location>
</feature>
<dbReference type="Proteomes" id="UP000006514">
    <property type="component" value="Unassembled WGS sequence"/>
</dbReference>
<reference evidence="3" key="1">
    <citation type="journal article" date="2012" name="Science">
        <title>The Paleozoic origin of enzymatic lignin decomposition reconstructed from 31 fungal genomes.</title>
        <authorList>
            <person name="Floudas D."/>
            <person name="Binder M."/>
            <person name="Riley R."/>
            <person name="Barry K."/>
            <person name="Blanchette R.A."/>
            <person name="Henrissat B."/>
            <person name="Martinez A.T."/>
            <person name="Otillar R."/>
            <person name="Spatafora J.W."/>
            <person name="Yadav J.S."/>
            <person name="Aerts A."/>
            <person name="Benoit I."/>
            <person name="Boyd A."/>
            <person name="Carlson A."/>
            <person name="Copeland A."/>
            <person name="Coutinho P.M."/>
            <person name="de Vries R.P."/>
            <person name="Ferreira P."/>
            <person name="Findley K."/>
            <person name="Foster B."/>
            <person name="Gaskell J."/>
            <person name="Glotzer D."/>
            <person name="Gorecki P."/>
            <person name="Heitman J."/>
            <person name="Hesse C."/>
            <person name="Hori C."/>
            <person name="Igarashi K."/>
            <person name="Jurgens J.A."/>
            <person name="Kallen N."/>
            <person name="Kersten P."/>
            <person name="Kohler A."/>
            <person name="Kuees U."/>
            <person name="Kumar T.K.A."/>
            <person name="Kuo A."/>
            <person name="LaButti K."/>
            <person name="Larrondo L.F."/>
            <person name="Lindquist E."/>
            <person name="Ling A."/>
            <person name="Lombard V."/>
            <person name="Lucas S."/>
            <person name="Lundell T."/>
            <person name="Martin R."/>
            <person name="McLaughlin D.J."/>
            <person name="Morgenstern I."/>
            <person name="Morin E."/>
            <person name="Murat C."/>
            <person name="Nagy L.G."/>
            <person name="Nolan M."/>
            <person name="Ohm R.A."/>
            <person name="Patyshakuliyeva A."/>
            <person name="Rokas A."/>
            <person name="Ruiz-Duenas F.J."/>
            <person name="Sabat G."/>
            <person name="Salamov A."/>
            <person name="Samejima M."/>
            <person name="Schmutz J."/>
            <person name="Slot J.C."/>
            <person name="St John F."/>
            <person name="Stenlid J."/>
            <person name="Sun H."/>
            <person name="Sun S."/>
            <person name="Syed K."/>
            <person name="Tsang A."/>
            <person name="Wiebenga A."/>
            <person name="Young D."/>
            <person name="Pisabarro A."/>
            <person name="Eastwood D.C."/>
            <person name="Martin F."/>
            <person name="Cullen D."/>
            <person name="Grigoriev I.V."/>
            <person name="Hibbett D.S."/>
        </authorList>
    </citation>
    <scope>NUCLEOTIDE SEQUENCE [LARGE SCALE GENOMIC DNA]</scope>
    <source>
        <strain evidence="3">TFB10046</strain>
    </source>
</reference>
<gene>
    <name evidence="2" type="ORF">AURDEDRAFT_178806</name>
</gene>
<protein>
    <submittedName>
        <fullName evidence="2">Uncharacterized protein</fullName>
    </submittedName>
</protein>
<feature type="compositionally biased region" description="Basic and acidic residues" evidence="1">
    <location>
        <begin position="12"/>
        <end position="26"/>
    </location>
</feature>
<dbReference type="AlphaFoldDB" id="J0L789"/>
<name>J0L789_AURST</name>
<proteinExistence type="predicted"/>
<organism evidence="2 3">
    <name type="scientific">Auricularia subglabra (strain TFB-10046 / SS5)</name>
    <name type="common">White-rot fungus</name>
    <name type="synonym">Auricularia delicata (strain TFB10046)</name>
    <dbReference type="NCBI Taxonomy" id="717982"/>
    <lineage>
        <taxon>Eukaryota</taxon>
        <taxon>Fungi</taxon>
        <taxon>Dikarya</taxon>
        <taxon>Basidiomycota</taxon>
        <taxon>Agaricomycotina</taxon>
        <taxon>Agaricomycetes</taxon>
        <taxon>Auriculariales</taxon>
        <taxon>Auriculariaceae</taxon>
        <taxon>Auricularia</taxon>
    </lineage>
</organism>
<accession>J0L789</accession>
<keyword evidence="3" id="KW-1185">Reference proteome</keyword>
<feature type="non-terminal residue" evidence="2">
    <location>
        <position position="268"/>
    </location>
</feature>
<sequence length="268" mass="29366">MSCSAAAAGARQTERLMARDVFERAEPQQTATGPVDSCAGPQAKRRRVETGSIEMKGKNDEDASGGRAEETNALQSIVAGLPENVRATAMRLLEEERARWYTEGRKDGERLGRMQERRAECGEVDQGSTDESDGAMTGITRVLGEGDRTRAPCTGAPGTVIGSIAYTDELSLGGEFFNGDAGAYEQREFVEPSVAENPHWRQGDPVILAAARKPTTHFIWSVEEYNTPIPLGRYGQPHLESSAWEDFNPIRLWKEVGGSKVERGDSFW</sequence>
<dbReference type="InParanoid" id="J0L789"/>
<feature type="region of interest" description="Disordered" evidence="1">
    <location>
        <begin position="117"/>
        <end position="136"/>
    </location>
</feature>
<dbReference type="KEGG" id="adl:AURDEDRAFT_178806"/>